<feature type="domain" description="Potassium channel" evidence="9">
    <location>
        <begin position="40"/>
        <end position="90"/>
    </location>
</feature>
<dbReference type="Gene3D" id="1.10.287.70">
    <property type="match status" value="1"/>
</dbReference>
<name>A0A411Z382_9RHOB</name>
<evidence type="ECO:0000256" key="1">
    <source>
        <dbReference type="ARBA" id="ARBA00004141"/>
    </source>
</evidence>
<keyword evidence="6 8" id="KW-0472">Membrane</keyword>
<evidence type="ECO:0000256" key="6">
    <source>
        <dbReference type="ARBA" id="ARBA00023136"/>
    </source>
</evidence>
<dbReference type="PANTHER" id="PTHR11003:SF291">
    <property type="entry name" value="IP11374P"/>
    <property type="match status" value="1"/>
</dbReference>
<dbReference type="GO" id="GO:0015271">
    <property type="term" value="F:outward rectifier potassium channel activity"/>
    <property type="evidence" value="ECO:0007669"/>
    <property type="project" value="TreeGrafter"/>
</dbReference>
<dbReference type="SUPFAM" id="SSF81324">
    <property type="entry name" value="Voltage-gated potassium channels"/>
    <property type="match status" value="1"/>
</dbReference>
<dbReference type="EMBL" id="QWEY01000004">
    <property type="protein sequence ID" value="RGP37523.1"/>
    <property type="molecule type" value="Genomic_DNA"/>
</dbReference>
<proteinExistence type="predicted"/>
<keyword evidence="3 8" id="KW-0812">Transmembrane</keyword>
<keyword evidence="11" id="KW-1185">Reference proteome</keyword>
<evidence type="ECO:0000313" key="10">
    <source>
        <dbReference type="EMBL" id="RGP37523.1"/>
    </source>
</evidence>
<evidence type="ECO:0000256" key="7">
    <source>
        <dbReference type="ARBA" id="ARBA00023303"/>
    </source>
</evidence>
<dbReference type="InterPro" id="IPR013099">
    <property type="entry name" value="K_chnl_dom"/>
</dbReference>
<dbReference type="GO" id="GO:0005886">
    <property type="term" value="C:plasma membrane"/>
    <property type="evidence" value="ECO:0007669"/>
    <property type="project" value="TreeGrafter"/>
</dbReference>
<dbReference type="PANTHER" id="PTHR11003">
    <property type="entry name" value="POTASSIUM CHANNEL, SUBFAMILY K"/>
    <property type="match status" value="1"/>
</dbReference>
<accession>A0A411Z382</accession>
<sequence length="98" mass="10532">MVTCSLTLSLGHTAFRSVRNRILRGLLAAVGDPGGCNDHHALYFSVVTIAIVGYGDLVLKTDGGKLFTVFYIMVGLGLFVSFASALSRQIIANTRKEK</sequence>
<comment type="subcellular location">
    <subcellularLocation>
        <location evidence="1">Membrane</location>
        <topology evidence="1">Multi-pass membrane protein</topology>
    </subcellularLocation>
</comment>
<gene>
    <name evidence="10" type="ORF">D1012_09975</name>
</gene>
<evidence type="ECO:0000313" key="11">
    <source>
        <dbReference type="Proteomes" id="UP000284547"/>
    </source>
</evidence>
<dbReference type="OrthoDB" id="9799090at2"/>
<evidence type="ECO:0000256" key="4">
    <source>
        <dbReference type="ARBA" id="ARBA00022989"/>
    </source>
</evidence>
<evidence type="ECO:0000259" key="9">
    <source>
        <dbReference type="Pfam" id="PF07885"/>
    </source>
</evidence>
<keyword evidence="4 8" id="KW-1133">Transmembrane helix</keyword>
<evidence type="ECO:0000256" key="5">
    <source>
        <dbReference type="ARBA" id="ARBA00023065"/>
    </source>
</evidence>
<organism evidence="10 11">
    <name type="scientific">Pseudotabrizicola alkalilacus</name>
    <dbReference type="NCBI Taxonomy" id="2305252"/>
    <lineage>
        <taxon>Bacteria</taxon>
        <taxon>Pseudomonadati</taxon>
        <taxon>Pseudomonadota</taxon>
        <taxon>Alphaproteobacteria</taxon>
        <taxon>Rhodobacterales</taxon>
        <taxon>Paracoccaceae</taxon>
        <taxon>Pseudotabrizicola</taxon>
    </lineage>
</organism>
<evidence type="ECO:0000256" key="3">
    <source>
        <dbReference type="ARBA" id="ARBA00022692"/>
    </source>
</evidence>
<keyword evidence="2" id="KW-0813">Transport</keyword>
<evidence type="ECO:0000256" key="8">
    <source>
        <dbReference type="SAM" id="Phobius"/>
    </source>
</evidence>
<dbReference type="Proteomes" id="UP000284547">
    <property type="component" value="Unassembled WGS sequence"/>
</dbReference>
<dbReference type="Pfam" id="PF07885">
    <property type="entry name" value="Ion_trans_2"/>
    <property type="match status" value="1"/>
</dbReference>
<dbReference type="AlphaFoldDB" id="A0A411Z382"/>
<feature type="transmembrane region" description="Helical" evidence="8">
    <location>
        <begin position="40"/>
        <end position="59"/>
    </location>
</feature>
<dbReference type="GO" id="GO:0022841">
    <property type="term" value="F:potassium ion leak channel activity"/>
    <property type="evidence" value="ECO:0007669"/>
    <property type="project" value="TreeGrafter"/>
</dbReference>
<feature type="transmembrane region" description="Helical" evidence="8">
    <location>
        <begin position="66"/>
        <end position="86"/>
    </location>
</feature>
<protein>
    <submittedName>
        <fullName evidence="10">Two pore domain potassium channel family protein</fullName>
    </submittedName>
</protein>
<dbReference type="GO" id="GO:0030322">
    <property type="term" value="P:stabilization of membrane potential"/>
    <property type="evidence" value="ECO:0007669"/>
    <property type="project" value="TreeGrafter"/>
</dbReference>
<dbReference type="InterPro" id="IPR003280">
    <property type="entry name" value="2pore_dom_K_chnl"/>
</dbReference>
<reference evidence="10 11" key="1">
    <citation type="submission" date="2018-08" db="EMBL/GenBank/DDBJ databases">
        <title>Flavobacterium tibetense sp. nov., isolated from a wetland YonghuCo on Tibetan Plateau.</title>
        <authorList>
            <person name="Phurbu D."/>
            <person name="Lu H."/>
            <person name="Xing P."/>
        </authorList>
    </citation>
    <scope>NUCLEOTIDE SEQUENCE [LARGE SCALE GENOMIC DNA]</scope>
    <source>
        <strain evidence="10 11">DJC</strain>
    </source>
</reference>
<evidence type="ECO:0000256" key="2">
    <source>
        <dbReference type="ARBA" id="ARBA00022448"/>
    </source>
</evidence>
<comment type="caution">
    <text evidence="10">The sequence shown here is derived from an EMBL/GenBank/DDBJ whole genome shotgun (WGS) entry which is preliminary data.</text>
</comment>
<keyword evidence="7 10" id="KW-0407">Ion channel</keyword>
<keyword evidence="5" id="KW-0406">Ion transport</keyword>